<evidence type="ECO:0000313" key="2">
    <source>
        <dbReference type="EMBL" id="SFH12913.1"/>
    </source>
</evidence>
<dbReference type="GO" id="GO:0004222">
    <property type="term" value="F:metalloendopeptidase activity"/>
    <property type="evidence" value="ECO:0007669"/>
    <property type="project" value="InterPro"/>
</dbReference>
<name>A0A1I2XHE1_9BACT</name>
<evidence type="ECO:0000313" key="3">
    <source>
        <dbReference type="Proteomes" id="UP000199642"/>
    </source>
</evidence>
<gene>
    <name evidence="2" type="ORF">SAMN04487988_1197</name>
</gene>
<dbReference type="Pfam" id="PF01434">
    <property type="entry name" value="Peptidase_M41"/>
    <property type="match status" value="1"/>
</dbReference>
<feature type="domain" description="Peptidase M41" evidence="1">
    <location>
        <begin position="35"/>
        <end position="159"/>
    </location>
</feature>
<evidence type="ECO:0000259" key="1">
    <source>
        <dbReference type="Pfam" id="PF01434"/>
    </source>
</evidence>
<accession>A0A1I2XHE1</accession>
<dbReference type="InterPro" id="IPR000642">
    <property type="entry name" value="Peptidase_M41"/>
</dbReference>
<dbReference type="Proteomes" id="UP000199642">
    <property type="component" value="Unassembled WGS sequence"/>
</dbReference>
<dbReference type="InterPro" id="IPR037219">
    <property type="entry name" value="Peptidase_M41-like"/>
</dbReference>
<proteinExistence type="predicted"/>
<dbReference type="PANTHER" id="PTHR23076">
    <property type="entry name" value="METALLOPROTEASE M41 FTSH"/>
    <property type="match status" value="1"/>
</dbReference>
<dbReference type="GO" id="GO:0005524">
    <property type="term" value="F:ATP binding"/>
    <property type="evidence" value="ECO:0007669"/>
    <property type="project" value="InterPro"/>
</dbReference>
<reference evidence="3" key="1">
    <citation type="submission" date="2016-10" db="EMBL/GenBank/DDBJ databases">
        <authorList>
            <person name="Varghese N."/>
            <person name="Submissions S."/>
        </authorList>
    </citation>
    <scope>NUCLEOTIDE SEQUENCE [LARGE SCALE GENOMIC DNA]</scope>
    <source>
        <strain evidence="3">DSM 19315</strain>
    </source>
</reference>
<dbReference type="EMBL" id="FOPC01000019">
    <property type="protein sequence ID" value="SFH12913.1"/>
    <property type="molecule type" value="Genomic_DNA"/>
</dbReference>
<dbReference type="AlphaFoldDB" id="A0A1I2XHE1"/>
<dbReference type="RefSeq" id="WP_092794414.1">
    <property type="nucleotide sequence ID" value="NZ_FOPC01000019.1"/>
</dbReference>
<organism evidence="2 3">
    <name type="scientific">Algoriphagus hitonicola</name>
    <dbReference type="NCBI Taxonomy" id="435880"/>
    <lineage>
        <taxon>Bacteria</taxon>
        <taxon>Pseudomonadati</taxon>
        <taxon>Bacteroidota</taxon>
        <taxon>Cytophagia</taxon>
        <taxon>Cytophagales</taxon>
        <taxon>Cyclobacteriaceae</taxon>
        <taxon>Algoriphagus</taxon>
    </lineage>
</organism>
<dbReference type="SUPFAM" id="SSF140990">
    <property type="entry name" value="FtsH protease domain-like"/>
    <property type="match status" value="1"/>
</dbReference>
<dbReference type="GO" id="GO:0004176">
    <property type="term" value="F:ATP-dependent peptidase activity"/>
    <property type="evidence" value="ECO:0007669"/>
    <property type="project" value="InterPro"/>
</dbReference>
<dbReference type="STRING" id="435880.SAMN04487988_1197"/>
<keyword evidence="3" id="KW-1185">Reference proteome</keyword>
<dbReference type="Gene3D" id="1.20.58.760">
    <property type="entry name" value="Peptidase M41"/>
    <property type="match status" value="1"/>
</dbReference>
<dbReference type="GO" id="GO:0006508">
    <property type="term" value="P:proteolysis"/>
    <property type="evidence" value="ECO:0007669"/>
    <property type="project" value="InterPro"/>
</dbReference>
<protein>
    <submittedName>
        <fullName evidence="2">Peptidase family M41</fullName>
    </submittedName>
</protein>
<sequence length="183" mass="20742">MYLATYYQVPCQISAMTNSRVGQGFVRHGYLDEFKSKRTLKRYVQYCLGGYLAEQIIFGQDNVSDGSRGDLTYVNTTVLKQFRENGLGGSVLQYSGGNLQPGEYKFMPNEEIDQMAADFILEAQQEAISLLKREEKLLLQIAKRLIEFPSLHFEEIESIAMEYGSSELVESLGKDQLGLKKIL</sequence>
<dbReference type="PANTHER" id="PTHR23076:SF97">
    <property type="entry name" value="ATP-DEPENDENT ZINC METALLOPROTEASE YME1L1"/>
    <property type="match status" value="1"/>
</dbReference>